<dbReference type="AlphaFoldDB" id="A0AA39NBP3"/>
<name>A0AA39NBP3_9AGAR</name>
<evidence type="ECO:0000313" key="2">
    <source>
        <dbReference type="Proteomes" id="UP001175227"/>
    </source>
</evidence>
<proteinExistence type="predicted"/>
<gene>
    <name evidence="1" type="ORF">IW261DRAFT_1576337</name>
</gene>
<comment type="caution">
    <text evidence="1">The sequence shown here is derived from an EMBL/GenBank/DDBJ whole genome shotgun (WGS) entry which is preliminary data.</text>
</comment>
<keyword evidence="2" id="KW-1185">Reference proteome</keyword>
<protein>
    <submittedName>
        <fullName evidence="1">Uncharacterized protein</fullName>
    </submittedName>
</protein>
<evidence type="ECO:0000313" key="1">
    <source>
        <dbReference type="EMBL" id="KAK0462682.1"/>
    </source>
</evidence>
<reference evidence="1" key="1">
    <citation type="submission" date="2023-06" db="EMBL/GenBank/DDBJ databases">
        <authorList>
            <consortium name="Lawrence Berkeley National Laboratory"/>
            <person name="Ahrendt S."/>
            <person name="Sahu N."/>
            <person name="Indic B."/>
            <person name="Wong-Bajracharya J."/>
            <person name="Merenyi Z."/>
            <person name="Ke H.-M."/>
            <person name="Monk M."/>
            <person name="Kocsube S."/>
            <person name="Drula E."/>
            <person name="Lipzen A."/>
            <person name="Balint B."/>
            <person name="Henrissat B."/>
            <person name="Andreopoulos B."/>
            <person name="Martin F.M."/>
            <person name="Harder C.B."/>
            <person name="Rigling D."/>
            <person name="Ford K.L."/>
            <person name="Foster G.D."/>
            <person name="Pangilinan J."/>
            <person name="Papanicolaou A."/>
            <person name="Barry K."/>
            <person name="LaButti K."/>
            <person name="Viragh M."/>
            <person name="Koriabine M."/>
            <person name="Yan M."/>
            <person name="Riley R."/>
            <person name="Champramary S."/>
            <person name="Plett K.L."/>
            <person name="Tsai I.J."/>
            <person name="Slot J."/>
            <person name="Sipos G."/>
            <person name="Plett J."/>
            <person name="Nagy L.G."/>
            <person name="Grigoriev I.V."/>
        </authorList>
    </citation>
    <scope>NUCLEOTIDE SEQUENCE</scope>
    <source>
        <strain evidence="1">ICMP 16352</strain>
    </source>
</reference>
<sequence length="223" mass="26417">MFPSHGAAQSFKDEFFDLDVPRNLGLCSDWYSEDSMFFDMFFEDPPPSESAFVNNFVPFGSGSLYHPYTDISTLEVAIIGVLRVPGLYSYAIRLDYTQEQRLWLARQDLQFEGAVLDRRVHLFFECLYKQWFCTWASDDVTMHTESDPDHKRADREQRKIEIFTLYIMSLHHRWIELSSPPEGWMTCMVYAKLDELEDMITEKYMEVRHYFMPLLEPAGIRLR</sequence>
<dbReference type="EMBL" id="JAUEPR010000127">
    <property type="protein sequence ID" value="KAK0462682.1"/>
    <property type="molecule type" value="Genomic_DNA"/>
</dbReference>
<organism evidence="1 2">
    <name type="scientific">Armillaria novae-zelandiae</name>
    <dbReference type="NCBI Taxonomy" id="153914"/>
    <lineage>
        <taxon>Eukaryota</taxon>
        <taxon>Fungi</taxon>
        <taxon>Dikarya</taxon>
        <taxon>Basidiomycota</taxon>
        <taxon>Agaricomycotina</taxon>
        <taxon>Agaricomycetes</taxon>
        <taxon>Agaricomycetidae</taxon>
        <taxon>Agaricales</taxon>
        <taxon>Marasmiineae</taxon>
        <taxon>Physalacriaceae</taxon>
        <taxon>Armillaria</taxon>
    </lineage>
</organism>
<accession>A0AA39NBP3</accession>
<dbReference type="Proteomes" id="UP001175227">
    <property type="component" value="Unassembled WGS sequence"/>
</dbReference>